<comment type="caution">
    <text evidence="2">The sequence shown here is derived from an EMBL/GenBank/DDBJ whole genome shotgun (WGS) entry which is preliminary data.</text>
</comment>
<dbReference type="EMBL" id="AMZH03007668">
    <property type="protein sequence ID" value="RRT60716.1"/>
    <property type="molecule type" value="Genomic_DNA"/>
</dbReference>
<gene>
    <name evidence="2" type="ORF">B296_00038182</name>
</gene>
<proteinExistence type="predicted"/>
<protein>
    <submittedName>
        <fullName evidence="2">Uncharacterized protein</fullName>
    </submittedName>
</protein>
<dbReference type="Proteomes" id="UP000287651">
    <property type="component" value="Unassembled WGS sequence"/>
</dbReference>
<reference evidence="2 3" key="1">
    <citation type="journal article" date="2014" name="Agronomy (Basel)">
        <title>A Draft Genome Sequence for Ensete ventricosum, the Drought-Tolerant Tree Against Hunger.</title>
        <authorList>
            <person name="Harrison J."/>
            <person name="Moore K.A."/>
            <person name="Paszkiewicz K."/>
            <person name="Jones T."/>
            <person name="Grant M."/>
            <person name="Ambacheew D."/>
            <person name="Muzemil S."/>
            <person name="Studholme D.J."/>
        </authorList>
    </citation>
    <scope>NUCLEOTIDE SEQUENCE [LARGE SCALE GENOMIC DNA]</scope>
</reference>
<feature type="region of interest" description="Disordered" evidence="1">
    <location>
        <begin position="23"/>
        <end position="42"/>
    </location>
</feature>
<organism evidence="2 3">
    <name type="scientific">Ensete ventricosum</name>
    <name type="common">Abyssinian banana</name>
    <name type="synonym">Musa ensete</name>
    <dbReference type="NCBI Taxonomy" id="4639"/>
    <lineage>
        <taxon>Eukaryota</taxon>
        <taxon>Viridiplantae</taxon>
        <taxon>Streptophyta</taxon>
        <taxon>Embryophyta</taxon>
        <taxon>Tracheophyta</taxon>
        <taxon>Spermatophyta</taxon>
        <taxon>Magnoliopsida</taxon>
        <taxon>Liliopsida</taxon>
        <taxon>Zingiberales</taxon>
        <taxon>Musaceae</taxon>
        <taxon>Ensete</taxon>
    </lineage>
</organism>
<name>A0A426Z9T9_ENSVE</name>
<dbReference type="AlphaFoldDB" id="A0A426Z9T9"/>
<accession>A0A426Z9T9</accession>
<evidence type="ECO:0000313" key="3">
    <source>
        <dbReference type="Proteomes" id="UP000287651"/>
    </source>
</evidence>
<evidence type="ECO:0000313" key="2">
    <source>
        <dbReference type="EMBL" id="RRT60716.1"/>
    </source>
</evidence>
<sequence length="89" mass="10409">MVASGRGRFRCVRQRQRKLRTCTLTREGATAKSNDNGGSFRPVRRRWRELHMKATEEAKRVARTLCEALKPRLTQEPKCLLKSLEYSKF</sequence>
<evidence type="ECO:0000256" key="1">
    <source>
        <dbReference type="SAM" id="MobiDB-lite"/>
    </source>
</evidence>